<dbReference type="OrthoDB" id="418131at2759"/>
<dbReference type="STRING" id="139825.A0A401GBX2"/>
<keyword evidence="4" id="KW-1185">Reference proteome</keyword>
<evidence type="ECO:0000256" key="1">
    <source>
        <dbReference type="ARBA" id="ARBA00024205"/>
    </source>
</evidence>
<dbReference type="AlphaFoldDB" id="A0A401GBX2"/>
<comment type="similarity">
    <text evidence="1">Belongs to the STEEP1 family.</text>
</comment>
<dbReference type="InterPro" id="IPR029704">
    <property type="entry name" value="STEEP-like"/>
</dbReference>
<feature type="domain" description="STEEP1" evidence="2">
    <location>
        <begin position="21"/>
        <end position="135"/>
    </location>
</feature>
<dbReference type="GeneID" id="38776576"/>
<sequence length="145" mass="15736">MPKVVSRSAVSSSTDAQPTASSTAALRVYYCICGEFILVIDKSLASLPKRKTDGATIVRTRDDALGKARIFKLNATPKDPLLVEREGGHERQYRFHCPRCTLPVAYQSTPPPAKSGPFLYIIKGALSQIQGQVPPDAFDDDGSRA</sequence>
<proteinExistence type="inferred from homology"/>
<protein>
    <recommendedName>
        <fullName evidence="2">STEEP1 domain-containing protein</fullName>
    </recommendedName>
</protein>
<dbReference type="GO" id="GO:0006888">
    <property type="term" value="P:endoplasmic reticulum to Golgi vesicle-mediated transport"/>
    <property type="evidence" value="ECO:0007669"/>
    <property type="project" value="TreeGrafter"/>
</dbReference>
<dbReference type="InterPro" id="IPR057965">
    <property type="entry name" value="STEEP1_dom"/>
</dbReference>
<organism evidence="3 4">
    <name type="scientific">Sparassis crispa</name>
    <dbReference type="NCBI Taxonomy" id="139825"/>
    <lineage>
        <taxon>Eukaryota</taxon>
        <taxon>Fungi</taxon>
        <taxon>Dikarya</taxon>
        <taxon>Basidiomycota</taxon>
        <taxon>Agaricomycotina</taxon>
        <taxon>Agaricomycetes</taxon>
        <taxon>Polyporales</taxon>
        <taxon>Sparassidaceae</taxon>
        <taxon>Sparassis</taxon>
    </lineage>
</organism>
<dbReference type="PANTHER" id="PTHR46355:SF1">
    <property type="entry name" value="STING ER EXIT PROTEIN"/>
    <property type="match status" value="1"/>
</dbReference>
<dbReference type="GO" id="GO:0005737">
    <property type="term" value="C:cytoplasm"/>
    <property type="evidence" value="ECO:0007669"/>
    <property type="project" value="GOC"/>
</dbReference>
<dbReference type="PANTHER" id="PTHR46355">
    <property type="entry name" value="UPF0428 PROTEIN CXORF56"/>
    <property type="match status" value="1"/>
</dbReference>
<name>A0A401GBX2_9APHY</name>
<dbReference type="InParanoid" id="A0A401GBX2"/>
<dbReference type="Proteomes" id="UP000287166">
    <property type="component" value="Unassembled WGS sequence"/>
</dbReference>
<dbReference type="Pfam" id="PF25809">
    <property type="entry name" value="STEEP1"/>
    <property type="match status" value="1"/>
</dbReference>
<dbReference type="EMBL" id="BFAD01000002">
    <property type="protein sequence ID" value="GBE79659.1"/>
    <property type="molecule type" value="Genomic_DNA"/>
</dbReference>
<dbReference type="GO" id="GO:0090158">
    <property type="term" value="P:endoplasmic reticulum membrane organization"/>
    <property type="evidence" value="ECO:0007669"/>
    <property type="project" value="TreeGrafter"/>
</dbReference>
<reference evidence="3 4" key="1">
    <citation type="journal article" date="2018" name="Sci. Rep.">
        <title>Genome sequence of the cauliflower mushroom Sparassis crispa (Hanabiratake) and its association with beneficial usage.</title>
        <authorList>
            <person name="Kiyama R."/>
            <person name="Furutani Y."/>
            <person name="Kawaguchi K."/>
            <person name="Nakanishi T."/>
        </authorList>
    </citation>
    <scope>NUCLEOTIDE SEQUENCE [LARGE SCALE GENOMIC DNA]</scope>
</reference>
<comment type="caution">
    <text evidence="3">The sequence shown here is derived from an EMBL/GenBank/DDBJ whole genome shotgun (WGS) entry which is preliminary data.</text>
</comment>
<accession>A0A401GBX2</accession>
<dbReference type="RefSeq" id="XP_027610572.1">
    <property type="nucleotide sequence ID" value="XM_027754771.1"/>
</dbReference>
<gene>
    <name evidence="3" type="ORF">SCP_0208590</name>
</gene>
<evidence type="ECO:0000313" key="4">
    <source>
        <dbReference type="Proteomes" id="UP000287166"/>
    </source>
</evidence>
<evidence type="ECO:0000259" key="2">
    <source>
        <dbReference type="Pfam" id="PF25809"/>
    </source>
</evidence>
<evidence type="ECO:0000313" key="3">
    <source>
        <dbReference type="EMBL" id="GBE79659.1"/>
    </source>
</evidence>